<keyword evidence="6" id="KW-1185">Reference proteome</keyword>
<dbReference type="Pfam" id="PF24053">
    <property type="entry name" value="DUF7356"/>
    <property type="match status" value="1"/>
</dbReference>
<evidence type="ECO:0000259" key="4">
    <source>
        <dbReference type="Pfam" id="PF24053"/>
    </source>
</evidence>
<dbReference type="PANTHER" id="PTHR34200:SF2">
    <property type="entry name" value="TRANSMEMBRANE PROTEIN"/>
    <property type="match status" value="1"/>
</dbReference>
<comment type="caution">
    <text evidence="5">The sequence shown here is derived from an EMBL/GenBank/DDBJ whole genome shotgun (WGS) entry which is preliminary data.</text>
</comment>
<dbReference type="STRING" id="56857.A0A200R3J9"/>
<feature type="domain" description="DUF7356" evidence="4">
    <location>
        <begin position="96"/>
        <end position="203"/>
    </location>
</feature>
<evidence type="ECO:0000313" key="6">
    <source>
        <dbReference type="Proteomes" id="UP000195402"/>
    </source>
</evidence>
<evidence type="ECO:0000256" key="1">
    <source>
        <dbReference type="SAM" id="MobiDB-lite"/>
    </source>
</evidence>
<feature type="compositionally biased region" description="Polar residues" evidence="1">
    <location>
        <begin position="305"/>
        <end position="316"/>
    </location>
</feature>
<evidence type="ECO:0000313" key="5">
    <source>
        <dbReference type="EMBL" id="OVA17291.1"/>
    </source>
</evidence>
<gene>
    <name evidence="5" type="ORF">BVC80_1837g89</name>
</gene>
<reference evidence="5 6" key="1">
    <citation type="journal article" date="2017" name="Mol. Plant">
        <title>The Genome of Medicinal Plant Macleaya cordata Provides New Insights into Benzylisoquinoline Alkaloids Metabolism.</title>
        <authorList>
            <person name="Liu X."/>
            <person name="Liu Y."/>
            <person name="Huang P."/>
            <person name="Ma Y."/>
            <person name="Qing Z."/>
            <person name="Tang Q."/>
            <person name="Cao H."/>
            <person name="Cheng P."/>
            <person name="Zheng Y."/>
            <person name="Yuan Z."/>
            <person name="Zhou Y."/>
            <person name="Liu J."/>
            <person name="Tang Z."/>
            <person name="Zhuo Y."/>
            <person name="Zhang Y."/>
            <person name="Yu L."/>
            <person name="Huang J."/>
            <person name="Yang P."/>
            <person name="Peng Q."/>
            <person name="Zhang J."/>
            <person name="Jiang W."/>
            <person name="Zhang Z."/>
            <person name="Lin K."/>
            <person name="Ro D.K."/>
            <person name="Chen X."/>
            <person name="Xiong X."/>
            <person name="Shang Y."/>
            <person name="Huang S."/>
            <person name="Zeng J."/>
        </authorList>
    </citation>
    <scope>NUCLEOTIDE SEQUENCE [LARGE SCALE GENOMIC DNA]</scope>
    <source>
        <strain evidence="6">cv. BLH2017</strain>
        <tissue evidence="5">Root</tissue>
    </source>
</reference>
<dbReference type="PANTHER" id="PTHR34200">
    <property type="entry name" value="DENTIN SIALOPHOSPHOPROTEIN-LIKE ISOFORM X1"/>
    <property type="match status" value="1"/>
</dbReference>
<sequence>MDRNRFLAVLILVVLVVSDGSDAALLGKFRRMVGLEPDGKARLGQISPSPGPISETGSDPSSVNSNISTSTNPQIPPIPGNPKKVNPRDASSKDKNQEGIDEKCEASWNSCTDHKNMIACLHPQHPENKETGLQEFFLLVQNEGESNLEVKITVPASIKMDLKQLQIPRHQAKKINVSVNVEASSTLILTAGSEECVLHTGVPIPQPQGKFFPSFQQIPSYTTLVSPIYGAYVLFVIALIVGGSWACCKFGKRGQQHGSGVPYQELEMGSGSAVNVETADGWDQSWDDDWDEEKAVKSPGGKRTGNLSANGLTSRPSSRDEWGNGWDD</sequence>
<dbReference type="FunCoup" id="A0A200R3J9">
    <property type="interactions" value="1547"/>
</dbReference>
<feature type="compositionally biased region" description="Basic and acidic residues" evidence="1">
    <location>
        <begin position="86"/>
        <end position="101"/>
    </location>
</feature>
<dbReference type="InterPro" id="IPR055780">
    <property type="entry name" value="DUF7356"/>
</dbReference>
<dbReference type="EMBL" id="MVGT01000438">
    <property type="protein sequence ID" value="OVA17291.1"/>
    <property type="molecule type" value="Genomic_DNA"/>
</dbReference>
<dbReference type="InParanoid" id="A0A200R3J9"/>
<dbReference type="OMA" id="RDGWENN"/>
<dbReference type="Proteomes" id="UP000195402">
    <property type="component" value="Unassembled WGS sequence"/>
</dbReference>
<evidence type="ECO:0000256" key="3">
    <source>
        <dbReference type="SAM" id="SignalP"/>
    </source>
</evidence>
<dbReference type="AlphaFoldDB" id="A0A200R3J9"/>
<feature type="chain" id="PRO_5013369680" description="DUF7356 domain-containing protein" evidence="3">
    <location>
        <begin position="24"/>
        <end position="328"/>
    </location>
</feature>
<feature type="region of interest" description="Disordered" evidence="1">
    <location>
        <begin position="280"/>
        <end position="328"/>
    </location>
</feature>
<name>A0A200R3J9_MACCD</name>
<keyword evidence="2" id="KW-0812">Transmembrane</keyword>
<dbReference type="OrthoDB" id="785602at2759"/>
<keyword evidence="3" id="KW-0732">Signal</keyword>
<feature type="transmembrane region" description="Helical" evidence="2">
    <location>
        <begin position="229"/>
        <end position="248"/>
    </location>
</feature>
<accession>A0A200R3J9</accession>
<proteinExistence type="predicted"/>
<evidence type="ECO:0000256" key="2">
    <source>
        <dbReference type="SAM" id="Phobius"/>
    </source>
</evidence>
<protein>
    <recommendedName>
        <fullName evidence="4">DUF7356 domain-containing protein</fullName>
    </recommendedName>
</protein>
<feature type="signal peptide" evidence="3">
    <location>
        <begin position="1"/>
        <end position="23"/>
    </location>
</feature>
<keyword evidence="2" id="KW-0472">Membrane</keyword>
<feature type="compositionally biased region" description="Low complexity" evidence="1">
    <location>
        <begin position="58"/>
        <end position="73"/>
    </location>
</feature>
<organism evidence="5 6">
    <name type="scientific">Macleaya cordata</name>
    <name type="common">Five-seeded plume-poppy</name>
    <name type="synonym">Bocconia cordata</name>
    <dbReference type="NCBI Taxonomy" id="56857"/>
    <lineage>
        <taxon>Eukaryota</taxon>
        <taxon>Viridiplantae</taxon>
        <taxon>Streptophyta</taxon>
        <taxon>Embryophyta</taxon>
        <taxon>Tracheophyta</taxon>
        <taxon>Spermatophyta</taxon>
        <taxon>Magnoliopsida</taxon>
        <taxon>Ranunculales</taxon>
        <taxon>Papaveraceae</taxon>
        <taxon>Papaveroideae</taxon>
        <taxon>Macleaya</taxon>
    </lineage>
</organism>
<keyword evidence="2" id="KW-1133">Transmembrane helix</keyword>
<feature type="region of interest" description="Disordered" evidence="1">
    <location>
        <begin position="39"/>
        <end position="101"/>
    </location>
</feature>